<dbReference type="InterPro" id="IPR002575">
    <property type="entry name" value="Aminoglycoside_PTrfase"/>
</dbReference>
<dbReference type="PANTHER" id="PTHR21310">
    <property type="entry name" value="AMINOGLYCOSIDE PHOSPHOTRANSFERASE-RELATED-RELATED"/>
    <property type="match status" value="1"/>
</dbReference>
<comment type="caution">
    <text evidence="2">The sequence shown here is derived from an EMBL/GenBank/DDBJ whole genome shotgun (WGS) entry which is preliminary data.</text>
</comment>
<feature type="domain" description="Aminoglycoside phosphotransferase" evidence="1">
    <location>
        <begin position="46"/>
        <end position="334"/>
    </location>
</feature>
<dbReference type="EMBL" id="JPOX01000002">
    <property type="protein sequence ID" value="KFX53027.1"/>
    <property type="molecule type" value="Genomic_DNA"/>
</dbReference>
<reference evidence="2" key="1">
    <citation type="journal article" date="2014" name="PLoS Genet.">
        <title>Signature Gene Expression Reveals Novel Clues to the Molecular Mechanisms of Dimorphic Transition in Penicillium marneffei.</title>
        <authorList>
            <person name="Yang E."/>
            <person name="Wang G."/>
            <person name="Cai J."/>
            <person name="Woo P.C."/>
            <person name="Lau S.K."/>
            <person name="Yuen K.-Y."/>
            <person name="Chow W.-N."/>
            <person name="Lin X."/>
        </authorList>
    </citation>
    <scope>NUCLEOTIDE SEQUENCE [LARGE SCALE GENOMIC DNA]</scope>
    <source>
        <strain evidence="2">PM1</strain>
    </source>
</reference>
<dbReference type="Gene3D" id="3.30.200.20">
    <property type="entry name" value="Phosphorylase Kinase, domain 1"/>
    <property type="match status" value="1"/>
</dbReference>
<name>A0A093VKI0_TALMA</name>
<accession>A0A093VKI0</accession>
<dbReference type="InterPro" id="IPR051678">
    <property type="entry name" value="AGP_Transferase"/>
</dbReference>
<dbReference type="PANTHER" id="PTHR21310:SF37">
    <property type="entry name" value="AMINOGLYCOSIDE PHOSPHOTRANSFERASE DOMAIN-CONTAINING PROTEIN"/>
    <property type="match status" value="1"/>
</dbReference>
<evidence type="ECO:0000313" key="2">
    <source>
        <dbReference type="EMBL" id="KFX53027.1"/>
    </source>
</evidence>
<evidence type="ECO:0000259" key="1">
    <source>
        <dbReference type="Pfam" id="PF01636"/>
    </source>
</evidence>
<dbReference type="SUPFAM" id="SSF56112">
    <property type="entry name" value="Protein kinase-like (PK-like)"/>
    <property type="match status" value="1"/>
</dbReference>
<dbReference type="InterPro" id="IPR011009">
    <property type="entry name" value="Kinase-like_dom_sf"/>
</dbReference>
<gene>
    <name evidence="2" type="ORF">GQ26_0023840</name>
</gene>
<protein>
    <submittedName>
        <fullName evidence="2">Altered inheritance of mitochondria protein 9, mitochondrial</fullName>
    </submittedName>
</protein>
<dbReference type="AlphaFoldDB" id="A0A093VKI0"/>
<proteinExistence type="predicted"/>
<dbReference type="HOGENOM" id="CLU_028906_4_1_1"/>
<dbReference type="Pfam" id="PF01636">
    <property type="entry name" value="APH"/>
    <property type="match status" value="1"/>
</dbReference>
<sequence length="453" mass="52095">MDFDHLAEEQSDRLFQVWIRNLITNAPEELAAKLAVKHWPGTPTTASRFSNGAFNLCYRVTYQDGSRVLVRFTALGRVLLRNEKVEDEVAVMKYLAQNTPIPVPKVIGSGKCAVGPYMVMTMIEGSLLSGYLKDPLQEMVTLNPTIPISALKRAYYGMAEIMLELSKSSFPFIGALKEDGFGGWDVHKRPLTFNMNRLAQFSNIPPGIFAKQRFTNTADYFEELAKQHLYHLEFQRNDAVKDEADCRKKYIARCLFHKISRGIPKEHRDGPFRLFCDDLRPGNILIDASKLTVSGAIDWEFTYAAPAEFTYTAPWWLLLARPEEWEADLNQFLARYMPRFHVFLDTLRECETSKIIEGSLSDSQRLSGAMEVSMETGLFWDCLALRHSSMFDDIYWAFIDQRYYGPFTTIEDRVTHLSEEERMNLETFVQTKMQQSAEGRLISHQSVEEMLDM</sequence>
<organism evidence="2">
    <name type="scientific">Talaromyces marneffei PM1</name>
    <dbReference type="NCBI Taxonomy" id="1077442"/>
    <lineage>
        <taxon>Eukaryota</taxon>
        <taxon>Fungi</taxon>
        <taxon>Dikarya</taxon>
        <taxon>Ascomycota</taxon>
        <taxon>Pezizomycotina</taxon>
        <taxon>Eurotiomycetes</taxon>
        <taxon>Eurotiomycetidae</taxon>
        <taxon>Eurotiales</taxon>
        <taxon>Trichocomaceae</taxon>
        <taxon>Talaromyces</taxon>
        <taxon>Talaromyces sect. Talaromyces</taxon>
    </lineage>
</organism>
<dbReference type="eggNOG" id="ENOG502SKQE">
    <property type="taxonomic scope" value="Eukaryota"/>
</dbReference>